<reference evidence="3" key="1">
    <citation type="submission" date="2016-10" db="EMBL/GenBank/DDBJ databases">
        <title>Comparative genomics uncovers the prolific and rare metabolic potential of the cyanobacterial genus Moorea.</title>
        <authorList>
            <person name="Leao T."/>
            <person name="Castelao G."/>
            <person name="Korobeynikov A."/>
            <person name="Monroe E.A."/>
            <person name="Podell S."/>
            <person name="Glukhov E."/>
            <person name="Allen E."/>
            <person name="Gerwick W.H."/>
            <person name="Gerwick L."/>
        </authorList>
    </citation>
    <scope>NUCLEOTIDE SEQUENCE [LARGE SCALE GENOMIC DNA]</scope>
    <source>
        <strain evidence="3">PAL-8-15-08-1</strain>
    </source>
</reference>
<proteinExistence type="predicted"/>
<evidence type="ECO:0000313" key="3">
    <source>
        <dbReference type="Proteomes" id="UP000177870"/>
    </source>
</evidence>
<evidence type="ECO:0008006" key="4">
    <source>
        <dbReference type="Google" id="ProtNLM"/>
    </source>
</evidence>
<evidence type="ECO:0000256" key="1">
    <source>
        <dbReference type="SAM" id="SignalP"/>
    </source>
</evidence>
<gene>
    <name evidence="2" type="ORF">BJP34_22155</name>
</gene>
<dbReference type="AlphaFoldDB" id="A0A1D8TVU3"/>
<feature type="chain" id="PRO_5009438874" description="DUF1131 domain-containing protein" evidence="1">
    <location>
        <begin position="24"/>
        <end position="190"/>
    </location>
</feature>
<name>A0A1D8TVU3_9CYAN</name>
<dbReference type="RefSeq" id="WP_070394210.1">
    <property type="nucleotide sequence ID" value="NZ_CP017599.1"/>
</dbReference>
<accession>A0A1D8TVU3</accession>
<dbReference type="KEGG" id="mpro:BJP34_22155"/>
<dbReference type="PROSITE" id="PS51257">
    <property type="entry name" value="PROKAR_LIPOPROTEIN"/>
    <property type="match status" value="1"/>
</dbReference>
<sequence>MYRKTLFTLTSIVLVTSILGACAKAPSPPDTQSSLRLTPEGLGTLNKTSNFDADTIKNALPSYTVKKETTSAEGETYNIFRAYWQDSLVVEIDADISQQKIGRMAILSDRIPGPKDVKVGIAYSATPGHEKLDCFPGEEGSTGKVICSFDENASILYVYQPPNWEGPYHKLPPREVLTKAKLDSLLWVSP</sequence>
<dbReference type="InterPro" id="IPR038714">
    <property type="entry name" value="YfeY-like_sf"/>
</dbReference>
<dbReference type="InterPro" id="IPR010938">
    <property type="entry name" value="DUF1131"/>
</dbReference>
<dbReference type="Pfam" id="PF06572">
    <property type="entry name" value="DUF1131"/>
    <property type="match status" value="1"/>
</dbReference>
<dbReference type="OrthoDB" id="462109at2"/>
<protein>
    <recommendedName>
        <fullName evidence="4">DUF1131 domain-containing protein</fullName>
    </recommendedName>
</protein>
<organism evidence="2 3">
    <name type="scientific">Moorena producens PAL-8-15-08-1</name>
    <dbReference type="NCBI Taxonomy" id="1458985"/>
    <lineage>
        <taxon>Bacteria</taxon>
        <taxon>Bacillati</taxon>
        <taxon>Cyanobacteriota</taxon>
        <taxon>Cyanophyceae</taxon>
        <taxon>Coleofasciculales</taxon>
        <taxon>Coleofasciculaceae</taxon>
        <taxon>Moorena</taxon>
    </lineage>
</organism>
<dbReference type="EMBL" id="CP017599">
    <property type="protein sequence ID" value="AOX01777.1"/>
    <property type="molecule type" value="Genomic_DNA"/>
</dbReference>
<dbReference type="Gene3D" id="2.60.460.10">
    <property type="entry name" value="protein yfey like domain"/>
    <property type="match status" value="1"/>
</dbReference>
<feature type="signal peptide" evidence="1">
    <location>
        <begin position="1"/>
        <end position="23"/>
    </location>
</feature>
<evidence type="ECO:0000313" key="2">
    <source>
        <dbReference type="EMBL" id="AOX01777.1"/>
    </source>
</evidence>
<keyword evidence="1" id="KW-0732">Signal</keyword>
<dbReference type="Proteomes" id="UP000177870">
    <property type="component" value="Chromosome"/>
</dbReference>